<name>A0A3M7RME7_BRAPC</name>
<proteinExistence type="predicted"/>
<dbReference type="AlphaFoldDB" id="A0A3M7RME7"/>
<accession>A0A3M7RME7</accession>
<evidence type="ECO:0000313" key="2">
    <source>
        <dbReference type="Proteomes" id="UP000276133"/>
    </source>
</evidence>
<protein>
    <submittedName>
        <fullName evidence="1">Uncharacterized protein</fullName>
    </submittedName>
</protein>
<evidence type="ECO:0000313" key="1">
    <source>
        <dbReference type="EMBL" id="RNA24753.1"/>
    </source>
</evidence>
<dbReference type="Proteomes" id="UP000276133">
    <property type="component" value="Unassembled WGS sequence"/>
</dbReference>
<keyword evidence="2" id="KW-1185">Reference proteome</keyword>
<comment type="caution">
    <text evidence="1">The sequence shown here is derived from an EMBL/GenBank/DDBJ whole genome shotgun (WGS) entry which is preliminary data.</text>
</comment>
<dbReference type="EMBL" id="REGN01003053">
    <property type="protein sequence ID" value="RNA24753.1"/>
    <property type="molecule type" value="Genomic_DNA"/>
</dbReference>
<organism evidence="1 2">
    <name type="scientific">Brachionus plicatilis</name>
    <name type="common">Marine rotifer</name>
    <name type="synonym">Brachionus muelleri</name>
    <dbReference type="NCBI Taxonomy" id="10195"/>
    <lineage>
        <taxon>Eukaryota</taxon>
        <taxon>Metazoa</taxon>
        <taxon>Spiralia</taxon>
        <taxon>Gnathifera</taxon>
        <taxon>Rotifera</taxon>
        <taxon>Eurotatoria</taxon>
        <taxon>Monogononta</taxon>
        <taxon>Pseudotrocha</taxon>
        <taxon>Ploima</taxon>
        <taxon>Brachionidae</taxon>
        <taxon>Brachionus</taxon>
    </lineage>
</organism>
<gene>
    <name evidence="1" type="ORF">BpHYR1_000447</name>
</gene>
<sequence>MSSLAQNVNRSSPKNVTMTIKFSLIKKIVANFNKRSKILMVTFFGELLFTFWERPKIKE</sequence>
<reference evidence="1 2" key="1">
    <citation type="journal article" date="2018" name="Sci. Rep.">
        <title>Genomic signatures of local adaptation to the degree of environmental predictability in rotifers.</title>
        <authorList>
            <person name="Franch-Gras L."/>
            <person name="Hahn C."/>
            <person name="Garcia-Roger E.M."/>
            <person name="Carmona M.J."/>
            <person name="Serra M."/>
            <person name="Gomez A."/>
        </authorList>
    </citation>
    <scope>NUCLEOTIDE SEQUENCE [LARGE SCALE GENOMIC DNA]</scope>
    <source>
        <strain evidence="1">HYR1</strain>
    </source>
</reference>